<dbReference type="Proteomes" id="UP000323632">
    <property type="component" value="Unassembled WGS sequence"/>
</dbReference>
<reference evidence="4 5" key="1">
    <citation type="submission" date="2019-09" db="EMBL/GenBank/DDBJ databases">
        <title>Genome sequence and assembly of Taibaiella sp.</title>
        <authorList>
            <person name="Chhetri G."/>
        </authorList>
    </citation>
    <scope>NUCLEOTIDE SEQUENCE [LARGE SCALE GENOMIC DNA]</scope>
    <source>
        <strain evidence="4 5">KVB11</strain>
    </source>
</reference>
<dbReference type="PANTHER" id="PTHR10098">
    <property type="entry name" value="RAPSYN-RELATED"/>
    <property type="match status" value="1"/>
</dbReference>
<feature type="signal peptide" evidence="3">
    <location>
        <begin position="1"/>
        <end position="21"/>
    </location>
</feature>
<comment type="caution">
    <text evidence="4">The sequence shown here is derived from an EMBL/GenBank/DDBJ whole genome shotgun (WGS) entry which is preliminary data.</text>
</comment>
<dbReference type="InterPro" id="IPR011990">
    <property type="entry name" value="TPR-like_helical_dom_sf"/>
</dbReference>
<dbReference type="Pfam" id="PF13181">
    <property type="entry name" value="TPR_8"/>
    <property type="match status" value="1"/>
</dbReference>
<dbReference type="SUPFAM" id="SSF46894">
    <property type="entry name" value="C-terminal effector domain of the bipartite response regulators"/>
    <property type="match status" value="1"/>
</dbReference>
<evidence type="ECO:0000256" key="2">
    <source>
        <dbReference type="SAM" id="Phobius"/>
    </source>
</evidence>
<dbReference type="PANTHER" id="PTHR10098:SF106">
    <property type="entry name" value="TETRATRICOPEPTIDE REPEAT PROTEIN 28-LIKE PROTEIN"/>
    <property type="match status" value="1"/>
</dbReference>
<evidence type="ECO:0000256" key="1">
    <source>
        <dbReference type="SAM" id="Coils"/>
    </source>
</evidence>
<evidence type="ECO:0000313" key="4">
    <source>
        <dbReference type="EMBL" id="KAA5537191.1"/>
    </source>
</evidence>
<dbReference type="SUPFAM" id="SSF48452">
    <property type="entry name" value="TPR-like"/>
    <property type="match status" value="2"/>
</dbReference>
<organism evidence="4 5">
    <name type="scientific">Taibaiella lutea</name>
    <dbReference type="NCBI Taxonomy" id="2608001"/>
    <lineage>
        <taxon>Bacteria</taxon>
        <taxon>Pseudomonadati</taxon>
        <taxon>Bacteroidota</taxon>
        <taxon>Chitinophagia</taxon>
        <taxon>Chitinophagales</taxon>
        <taxon>Chitinophagaceae</taxon>
        <taxon>Taibaiella</taxon>
    </lineage>
</organism>
<evidence type="ECO:0000313" key="5">
    <source>
        <dbReference type="Proteomes" id="UP000323632"/>
    </source>
</evidence>
<feature type="chain" id="PRO_5024392685" evidence="3">
    <location>
        <begin position="22"/>
        <end position="571"/>
    </location>
</feature>
<dbReference type="GO" id="GO:0006355">
    <property type="term" value="P:regulation of DNA-templated transcription"/>
    <property type="evidence" value="ECO:0007669"/>
    <property type="project" value="InterPro"/>
</dbReference>
<name>A0A5M6CPL8_9BACT</name>
<dbReference type="SMART" id="SM00028">
    <property type="entry name" value="TPR"/>
    <property type="match status" value="5"/>
</dbReference>
<keyword evidence="1" id="KW-0175">Coiled coil</keyword>
<sequence length="571" mass="66889">MFKNSLPILILLLCLTCLVRAQDDKELHIERFENNPHTNVSSEFLRLKTALPAQLLEKNKLNAAITLQQLGSLCYHLGHFDQSFEYYLQADKLFENLKAYKHVAYNANEMGILFYYNKDMKNAREQYEKAIIIFKKLGDQQGIAETYGRIGHLFEKQQQYDSALYYQNTALQHYRSIDDKSGLAKIYENLGSIDEDLEKYDAALSFFRQANDLYVAAGNQLGRIEVVNNIGDIHRKTGDFKTGLQYSREALQLSQLYKDRYQMCSAYRDIGKAYNLMHLNDSAFYYLELSRKILLEIYSEESNNQIAFLQVQYDINKKDKEISKLQLEKRINIIVTVSVIIVIVLLVVLGIAIISRQRLKIKNEQFVHDREREMLETQNKLNEAELKAKTLEEEKLKTEILNRQLEREKLFAEIKNRDLEEETLKQLIDTKTKELSTHTLHIIQKNHLLENLKGRLEVMAKEDKRDQKKPIREIIQQINQNFNNDKYWEEFSNTFEQIHFSFFNNLKQYASDLTASEIRLVSLLKMNLNSNDMATILGISLDSLRVARYRLRKKLNLDQGENLSSFLQALN</sequence>
<feature type="transmembrane region" description="Helical" evidence="2">
    <location>
        <begin position="333"/>
        <end position="354"/>
    </location>
</feature>
<keyword evidence="3" id="KW-0732">Signal</keyword>
<keyword evidence="2" id="KW-0472">Membrane</keyword>
<dbReference type="EMBL" id="VWSH01000001">
    <property type="protein sequence ID" value="KAA5537191.1"/>
    <property type="molecule type" value="Genomic_DNA"/>
</dbReference>
<dbReference type="InterPro" id="IPR019734">
    <property type="entry name" value="TPR_rpt"/>
</dbReference>
<dbReference type="Gene3D" id="1.25.40.10">
    <property type="entry name" value="Tetratricopeptide repeat domain"/>
    <property type="match status" value="2"/>
</dbReference>
<dbReference type="GO" id="GO:0003677">
    <property type="term" value="F:DNA binding"/>
    <property type="evidence" value="ECO:0007669"/>
    <property type="project" value="InterPro"/>
</dbReference>
<accession>A0A5M6CPL8</accession>
<evidence type="ECO:0000256" key="3">
    <source>
        <dbReference type="SAM" id="SignalP"/>
    </source>
</evidence>
<dbReference type="RefSeq" id="WP_150031767.1">
    <property type="nucleotide sequence ID" value="NZ_VWSH01000001.1"/>
</dbReference>
<protein>
    <submittedName>
        <fullName evidence="4">Tetratricopeptide repeat protein</fullName>
    </submittedName>
</protein>
<feature type="coiled-coil region" evidence="1">
    <location>
        <begin position="367"/>
        <end position="422"/>
    </location>
</feature>
<proteinExistence type="predicted"/>
<keyword evidence="2" id="KW-0812">Transmembrane</keyword>
<dbReference type="AlphaFoldDB" id="A0A5M6CPL8"/>
<keyword evidence="5" id="KW-1185">Reference proteome</keyword>
<dbReference type="InterPro" id="IPR016032">
    <property type="entry name" value="Sig_transdc_resp-reg_C-effctor"/>
</dbReference>
<keyword evidence="2" id="KW-1133">Transmembrane helix</keyword>
<dbReference type="Pfam" id="PF13424">
    <property type="entry name" value="TPR_12"/>
    <property type="match status" value="2"/>
</dbReference>
<gene>
    <name evidence="4" type="ORF">F0919_05825</name>
</gene>